<name>A0AAJ8MYI8_9TREE</name>
<dbReference type="Proteomes" id="UP000322225">
    <property type="component" value="Chromosome 8"/>
</dbReference>
<proteinExistence type="predicted"/>
<feature type="compositionally biased region" description="Acidic residues" evidence="5">
    <location>
        <begin position="133"/>
        <end position="144"/>
    </location>
</feature>
<dbReference type="PANTHER" id="PTHR12570:SF65">
    <property type="entry name" value="MAGNESIUM TRANSPORTER NIPA9-RELATED"/>
    <property type="match status" value="1"/>
</dbReference>
<feature type="region of interest" description="Disordered" evidence="5">
    <location>
        <begin position="201"/>
        <end position="262"/>
    </location>
</feature>
<accession>A0AAJ8MYI8</accession>
<feature type="transmembrane region" description="Helical" evidence="6">
    <location>
        <begin position="72"/>
        <end position="92"/>
    </location>
</feature>
<feature type="compositionally biased region" description="Polar residues" evidence="5">
    <location>
        <begin position="213"/>
        <end position="228"/>
    </location>
</feature>
<protein>
    <recommendedName>
        <fullName evidence="9">DUF803-domain-containing protein</fullName>
    </recommendedName>
</protein>
<dbReference type="AlphaFoldDB" id="A0AAJ8MYI8"/>
<comment type="subcellular location">
    <subcellularLocation>
        <location evidence="1">Membrane</location>
        <topology evidence="1">Multi-pass membrane protein</topology>
    </subcellularLocation>
</comment>
<reference evidence="7" key="1">
    <citation type="submission" date="2017-08" db="EMBL/GenBank/DDBJ databases">
        <authorList>
            <person name="Cuomo C."/>
            <person name="Billmyre B."/>
            <person name="Heitman J."/>
        </authorList>
    </citation>
    <scope>NUCLEOTIDE SEQUENCE</scope>
    <source>
        <strain evidence="7">CBS 12478</strain>
    </source>
</reference>
<keyword evidence="8" id="KW-1185">Reference proteome</keyword>
<feature type="region of interest" description="Disordered" evidence="5">
    <location>
        <begin position="112"/>
        <end position="188"/>
    </location>
</feature>
<dbReference type="InterPro" id="IPR037185">
    <property type="entry name" value="EmrE-like"/>
</dbReference>
<feature type="compositionally biased region" description="Low complexity" evidence="5">
    <location>
        <begin position="148"/>
        <end position="157"/>
    </location>
</feature>
<dbReference type="Pfam" id="PF05653">
    <property type="entry name" value="Mg_trans_NIPA"/>
    <property type="match status" value="1"/>
</dbReference>
<evidence type="ECO:0000256" key="1">
    <source>
        <dbReference type="ARBA" id="ARBA00004141"/>
    </source>
</evidence>
<feature type="transmembrane region" description="Helical" evidence="6">
    <location>
        <begin position="392"/>
        <end position="409"/>
    </location>
</feature>
<organism evidence="7 8">
    <name type="scientific">Kwoniella shandongensis</name>
    <dbReference type="NCBI Taxonomy" id="1734106"/>
    <lineage>
        <taxon>Eukaryota</taxon>
        <taxon>Fungi</taxon>
        <taxon>Dikarya</taxon>
        <taxon>Basidiomycota</taxon>
        <taxon>Agaricomycotina</taxon>
        <taxon>Tremellomycetes</taxon>
        <taxon>Tremellales</taxon>
        <taxon>Cryptococcaceae</taxon>
        <taxon>Kwoniella</taxon>
    </lineage>
</organism>
<reference evidence="7" key="2">
    <citation type="submission" date="2024-01" db="EMBL/GenBank/DDBJ databases">
        <title>Comparative genomics of Cryptococcus and Kwoniella reveals pathogenesis evolution and contrasting modes of karyotype evolution via chromosome fusion or intercentromeric recombination.</title>
        <authorList>
            <person name="Coelho M.A."/>
            <person name="David-Palma M."/>
            <person name="Shea T."/>
            <person name="Bowers K."/>
            <person name="McGinley-Smith S."/>
            <person name="Mohammad A.W."/>
            <person name="Gnirke A."/>
            <person name="Yurkov A.M."/>
            <person name="Nowrousian M."/>
            <person name="Sun S."/>
            <person name="Cuomo C.A."/>
            <person name="Heitman J."/>
        </authorList>
    </citation>
    <scope>NUCLEOTIDE SEQUENCE</scope>
    <source>
        <strain evidence="7">CBS 12478</strain>
    </source>
</reference>
<feature type="region of interest" description="Disordered" evidence="5">
    <location>
        <begin position="630"/>
        <end position="668"/>
    </location>
</feature>
<dbReference type="KEGG" id="ksn:43591591"/>
<dbReference type="SUPFAM" id="SSF103481">
    <property type="entry name" value="Multidrug resistance efflux transporter EmrE"/>
    <property type="match status" value="1"/>
</dbReference>
<keyword evidence="4 6" id="KW-0472">Membrane</keyword>
<evidence type="ECO:0000313" key="7">
    <source>
        <dbReference type="EMBL" id="WWD20438.1"/>
    </source>
</evidence>
<feature type="transmembrane region" description="Helical" evidence="6">
    <location>
        <begin position="461"/>
        <end position="480"/>
    </location>
</feature>
<dbReference type="GeneID" id="43591591"/>
<dbReference type="PANTHER" id="PTHR12570">
    <property type="match status" value="1"/>
</dbReference>
<feature type="compositionally biased region" description="Acidic residues" evidence="5">
    <location>
        <begin position="516"/>
        <end position="528"/>
    </location>
</feature>
<evidence type="ECO:0000256" key="5">
    <source>
        <dbReference type="SAM" id="MobiDB-lite"/>
    </source>
</evidence>
<sequence>MGDNGRNLKFSAVIHLLEVCCQYFDSRLTPRHRLCRSKQCDLSWKTVARLEGEKSALSDMVYSPIGSVSTSSLIGVGIACGGNVLISLALTIQKLAHRRNEEQVHARYLASQNDQGNEADDTGSALGAPSPIPEEEEEEEEGIDSGETSTSTAAGTPSPSPGRHKTSSRSRSPRSFANRDGSSSQTLTAVPVVLVPERTNSGTSQLALHLAPSPSTSPHPNLTTPDSITQHRNDGNDSATPTREDGDDGDDGKENAAQHSGEVEEGMYLKSKLWWAGMVLIAIGEGGNFLSYGFAPASVVAPLGTVALIANCVFAPLILREQFHKKELIGMALAIIGAVTVVWSSNSANPRLDPPQLLTALSRLPFVLYTILNFLLLSLFLFLSSTSHGQRYIVIDVGICALFGGYTVLATKALSSLLSNDFFGAWEWGITWGMVAVVGVTSLGQIRWLNRALMRFQSKEVIPTQFVFFSLAAIIGSAVLYQEFRDVPFSHFINFAFGIATTFLGVHLLTSSQPSSEDENPDEADAEPADPTAPPLPRISSSRSVNLLLPTSISAVTERTPLVSNPSFTPALNVRRPSEIPTNTLFSPPNSGGVGPGTTRIRLSSRTSTTDFSTPTLGLGSQAGFLLMATTPPGPGFFGPGRRGRSASRAGPGGWDEESGRRVSGLPR</sequence>
<gene>
    <name evidence="7" type="ORF">CI109_104914</name>
</gene>
<evidence type="ECO:0000256" key="3">
    <source>
        <dbReference type="ARBA" id="ARBA00022989"/>
    </source>
</evidence>
<feature type="transmembrane region" description="Helical" evidence="6">
    <location>
        <begin position="273"/>
        <end position="294"/>
    </location>
</feature>
<dbReference type="EMBL" id="CP144058">
    <property type="protein sequence ID" value="WWD20438.1"/>
    <property type="molecule type" value="Genomic_DNA"/>
</dbReference>
<evidence type="ECO:0000313" key="8">
    <source>
        <dbReference type="Proteomes" id="UP000322225"/>
    </source>
</evidence>
<feature type="compositionally biased region" description="Polar residues" evidence="5">
    <location>
        <begin position="173"/>
        <end position="188"/>
    </location>
</feature>
<evidence type="ECO:0008006" key="9">
    <source>
        <dbReference type="Google" id="ProtNLM"/>
    </source>
</evidence>
<feature type="transmembrane region" description="Helical" evidence="6">
    <location>
        <begin position="366"/>
        <end position="385"/>
    </location>
</feature>
<keyword evidence="2 6" id="KW-0812">Transmembrane</keyword>
<feature type="compositionally biased region" description="Basic residues" evidence="5">
    <location>
        <begin position="162"/>
        <end position="172"/>
    </location>
</feature>
<feature type="transmembrane region" description="Helical" evidence="6">
    <location>
        <begin position="300"/>
        <end position="319"/>
    </location>
</feature>
<evidence type="ECO:0000256" key="4">
    <source>
        <dbReference type="ARBA" id="ARBA00023136"/>
    </source>
</evidence>
<dbReference type="InterPro" id="IPR008521">
    <property type="entry name" value="Mg_trans_NIPA"/>
</dbReference>
<evidence type="ECO:0000256" key="6">
    <source>
        <dbReference type="SAM" id="Phobius"/>
    </source>
</evidence>
<dbReference type="RefSeq" id="XP_031858329.2">
    <property type="nucleotide sequence ID" value="XM_032007423.2"/>
</dbReference>
<evidence type="ECO:0000256" key="2">
    <source>
        <dbReference type="ARBA" id="ARBA00022692"/>
    </source>
</evidence>
<feature type="transmembrane region" description="Helical" evidence="6">
    <location>
        <begin position="429"/>
        <end position="449"/>
    </location>
</feature>
<feature type="transmembrane region" description="Helical" evidence="6">
    <location>
        <begin position="492"/>
        <end position="510"/>
    </location>
</feature>
<feature type="transmembrane region" description="Helical" evidence="6">
    <location>
        <begin position="328"/>
        <end position="346"/>
    </location>
</feature>
<keyword evidence="3 6" id="KW-1133">Transmembrane helix</keyword>
<dbReference type="GO" id="GO:0016020">
    <property type="term" value="C:membrane"/>
    <property type="evidence" value="ECO:0007669"/>
    <property type="project" value="UniProtKB-SubCell"/>
</dbReference>
<feature type="region of interest" description="Disordered" evidence="5">
    <location>
        <begin position="511"/>
        <end position="540"/>
    </location>
</feature>
<dbReference type="GO" id="GO:0015095">
    <property type="term" value="F:magnesium ion transmembrane transporter activity"/>
    <property type="evidence" value="ECO:0007669"/>
    <property type="project" value="InterPro"/>
</dbReference>